<reference evidence="5" key="1">
    <citation type="submission" date="2016-10" db="EMBL/GenBank/DDBJ databases">
        <authorList>
            <person name="Varghese N."/>
            <person name="Submissions S."/>
        </authorList>
    </citation>
    <scope>NUCLEOTIDE SEQUENCE [LARGE SCALE GENOMIC DNA]</scope>
    <source>
        <strain evidence="5">DSM 7481</strain>
    </source>
</reference>
<proteinExistence type="inferred from homology"/>
<dbReference type="InterPro" id="IPR058627">
    <property type="entry name" value="MdtA-like_C"/>
</dbReference>
<dbReference type="OrthoDB" id="5502471at2"/>
<feature type="chain" id="PRO_5011755882" evidence="2">
    <location>
        <begin position="25"/>
        <end position="377"/>
    </location>
</feature>
<dbReference type="GO" id="GO:1990281">
    <property type="term" value="C:efflux pump complex"/>
    <property type="evidence" value="ECO:0007669"/>
    <property type="project" value="TreeGrafter"/>
</dbReference>
<dbReference type="Gene3D" id="2.40.30.170">
    <property type="match status" value="1"/>
</dbReference>
<dbReference type="GO" id="GO:0015562">
    <property type="term" value="F:efflux transmembrane transporter activity"/>
    <property type="evidence" value="ECO:0007669"/>
    <property type="project" value="TreeGrafter"/>
</dbReference>
<dbReference type="AlphaFoldDB" id="A0A1I1TS30"/>
<organism evidence="4 5">
    <name type="scientific">Paracidovorax konjaci</name>
    <dbReference type="NCBI Taxonomy" id="32040"/>
    <lineage>
        <taxon>Bacteria</taxon>
        <taxon>Pseudomonadati</taxon>
        <taxon>Pseudomonadota</taxon>
        <taxon>Betaproteobacteria</taxon>
        <taxon>Burkholderiales</taxon>
        <taxon>Comamonadaceae</taxon>
        <taxon>Paracidovorax</taxon>
    </lineage>
</organism>
<dbReference type="EMBL" id="FOMQ01000004">
    <property type="protein sequence ID" value="SFD61324.1"/>
    <property type="molecule type" value="Genomic_DNA"/>
</dbReference>
<dbReference type="Gene3D" id="2.40.420.20">
    <property type="match status" value="1"/>
</dbReference>
<dbReference type="InterPro" id="IPR006143">
    <property type="entry name" value="RND_pump_MFP"/>
</dbReference>
<name>A0A1I1TS30_9BURK</name>
<evidence type="ECO:0000313" key="4">
    <source>
        <dbReference type="EMBL" id="SFD61324.1"/>
    </source>
</evidence>
<feature type="domain" description="Multidrug resistance protein MdtA-like C-terminal permuted SH3" evidence="3">
    <location>
        <begin position="289"/>
        <end position="350"/>
    </location>
</feature>
<dbReference type="SUPFAM" id="SSF111369">
    <property type="entry name" value="HlyD-like secretion proteins"/>
    <property type="match status" value="1"/>
</dbReference>
<dbReference type="STRING" id="32040.SAMN04489710_1045"/>
<comment type="similarity">
    <text evidence="1">Belongs to the membrane fusion protein (MFP) (TC 8.A.1) family.</text>
</comment>
<keyword evidence="2" id="KW-0732">Signal</keyword>
<dbReference type="PANTHER" id="PTHR30469">
    <property type="entry name" value="MULTIDRUG RESISTANCE PROTEIN MDTA"/>
    <property type="match status" value="1"/>
</dbReference>
<dbReference type="PROSITE" id="PS51257">
    <property type="entry name" value="PROKAR_LIPOPROTEIN"/>
    <property type="match status" value="1"/>
</dbReference>
<feature type="signal peptide" evidence="2">
    <location>
        <begin position="1"/>
        <end position="24"/>
    </location>
</feature>
<dbReference type="NCBIfam" id="TIGR01730">
    <property type="entry name" value="RND_mfp"/>
    <property type="match status" value="1"/>
</dbReference>
<dbReference type="PANTHER" id="PTHR30469:SF15">
    <property type="entry name" value="HLYD FAMILY OF SECRETION PROTEINS"/>
    <property type="match status" value="1"/>
</dbReference>
<evidence type="ECO:0000259" key="3">
    <source>
        <dbReference type="Pfam" id="PF25967"/>
    </source>
</evidence>
<protein>
    <submittedName>
        <fullName evidence="4">RND family efflux transporter, MFP subunit</fullName>
    </submittedName>
</protein>
<keyword evidence="5" id="KW-1185">Reference proteome</keyword>
<dbReference type="Gene3D" id="2.40.50.100">
    <property type="match status" value="1"/>
</dbReference>
<gene>
    <name evidence="4" type="ORF">SAMN04489710_1045</name>
</gene>
<dbReference type="Proteomes" id="UP000199517">
    <property type="component" value="Unassembled WGS sequence"/>
</dbReference>
<sequence length="377" mass="39744">MRTFSTPKPLLPRVALLAAIAVLAGCSPTPEVNTPPPKPVKTEVVGMSASGNSASSFVGTLRARQRSDLGFETAGRIVAIAVEVGDRVSSGQVLARLDEAPARWRLEKAEADRAAASASLVERDMQLQQQETLARDKIISPTALESSRTAQRLARSQVEAADAALATARRELALTRIVAPFDGEVVGRLTQPYSDVAPGQVILQVQAGRALEVVTTLPDTVAGKLDRGSKARGSNSVGSFELELERVSNRSDNGSLVQAIYRVSQPNSSLRSGGVVSVELPRSTSQTDITLPVAALLPGTQAKQASVFVMDTDGKLLRRDVQTGADLLPEGRVVITQGLSRGDQVVVAGAAFLQDGQKVVSHKPQTLLHGQSRGAAQ</sequence>
<accession>A0A1I1TS30</accession>
<evidence type="ECO:0000313" key="5">
    <source>
        <dbReference type="Proteomes" id="UP000199517"/>
    </source>
</evidence>
<evidence type="ECO:0000256" key="1">
    <source>
        <dbReference type="ARBA" id="ARBA00009477"/>
    </source>
</evidence>
<dbReference type="Pfam" id="PF25967">
    <property type="entry name" value="RND-MFP_C"/>
    <property type="match status" value="1"/>
</dbReference>
<evidence type="ECO:0000256" key="2">
    <source>
        <dbReference type="SAM" id="SignalP"/>
    </source>
</evidence>
<dbReference type="Gene3D" id="1.10.287.470">
    <property type="entry name" value="Helix hairpin bin"/>
    <property type="match status" value="1"/>
</dbReference>